<evidence type="ECO:0008006" key="4">
    <source>
        <dbReference type="Google" id="ProtNLM"/>
    </source>
</evidence>
<reference evidence="3" key="1">
    <citation type="journal article" date="2019" name="Int. J. Syst. Evol. Microbiol.">
        <title>The Global Catalogue of Microorganisms (GCM) 10K type strain sequencing project: providing services to taxonomists for standard genome sequencing and annotation.</title>
        <authorList>
            <consortium name="The Broad Institute Genomics Platform"/>
            <consortium name="The Broad Institute Genome Sequencing Center for Infectious Disease"/>
            <person name="Wu L."/>
            <person name="Ma J."/>
        </authorList>
    </citation>
    <scope>NUCLEOTIDE SEQUENCE [LARGE SCALE GENOMIC DNA]</scope>
    <source>
        <strain evidence="3">JCM 32206</strain>
    </source>
</reference>
<feature type="region of interest" description="Disordered" evidence="1">
    <location>
        <begin position="1"/>
        <end position="40"/>
    </location>
</feature>
<keyword evidence="3" id="KW-1185">Reference proteome</keyword>
<evidence type="ECO:0000313" key="3">
    <source>
        <dbReference type="Proteomes" id="UP001501183"/>
    </source>
</evidence>
<proteinExistence type="predicted"/>
<name>A0ABP8NSD0_9NOCA</name>
<evidence type="ECO:0000256" key="1">
    <source>
        <dbReference type="SAM" id="MobiDB-lite"/>
    </source>
</evidence>
<dbReference type="Proteomes" id="UP001501183">
    <property type="component" value="Unassembled WGS sequence"/>
</dbReference>
<organism evidence="2 3">
    <name type="scientific">Rhodococcus olei</name>
    <dbReference type="NCBI Taxonomy" id="2161675"/>
    <lineage>
        <taxon>Bacteria</taxon>
        <taxon>Bacillati</taxon>
        <taxon>Actinomycetota</taxon>
        <taxon>Actinomycetes</taxon>
        <taxon>Mycobacteriales</taxon>
        <taxon>Nocardiaceae</taxon>
        <taxon>Rhodococcus</taxon>
    </lineage>
</organism>
<sequence length="105" mass="10168">MTHPHTGSPWPAPPWAAGHGTHPSQAPEPRGTTMSPTKPLSRAATALVAAAFVLTAGSAASAHADSFTANVGGAGIGPLAVPGVSAGPSGVDLGVFRVPVPAPAH</sequence>
<accession>A0ABP8NSD0</accession>
<gene>
    <name evidence="2" type="ORF">GCM10023094_04350</name>
</gene>
<comment type="caution">
    <text evidence="2">The sequence shown here is derived from an EMBL/GenBank/DDBJ whole genome shotgun (WGS) entry which is preliminary data.</text>
</comment>
<dbReference type="EMBL" id="BAABFB010000014">
    <property type="protein sequence ID" value="GAA4472329.1"/>
    <property type="molecule type" value="Genomic_DNA"/>
</dbReference>
<evidence type="ECO:0000313" key="2">
    <source>
        <dbReference type="EMBL" id="GAA4472329.1"/>
    </source>
</evidence>
<protein>
    <recommendedName>
        <fullName evidence="4">MspA protein</fullName>
    </recommendedName>
</protein>